<proteinExistence type="predicted"/>
<keyword evidence="2 3" id="KW-0238">DNA-binding</keyword>
<dbReference type="Gene3D" id="1.10.150.130">
    <property type="match status" value="1"/>
</dbReference>
<dbReference type="PROSITE" id="PS51900">
    <property type="entry name" value="CB"/>
    <property type="match status" value="1"/>
</dbReference>
<evidence type="ECO:0000313" key="5">
    <source>
        <dbReference type="EMBL" id="KRR17744.1"/>
    </source>
</evidence>
<evidence type="ECO:0000256" key="1">
    <source>
        <dbReference type="ARBA" id="ARBA00022908"/>
    </source>
</evidence>
<dbReference type="InterPro" id="IPR044068">
    <property type="entry name" value="CB"/>
</dbReference>
<accession>A0A0R3MKE3</accession>
<dbReference type="InterPro" id="IPR011010">
    <property type="entry name" value="DNA_brk_join_enz"/>
</dbReference>
<dbReference type="AlphaFoldDB" id="A0A0R3MKE3"/>
<dbReference type="InterPro" id="IPR010998">
    <property type="entry name" value="Integrase_recombinase_N"/>
</dbReference>
<dbReference type="GO" id="GO:0003677">
    <property type="term" value="F:DNA binding"/>
    <property type="evidence" value="ECO:0007669"/>
    <property type="project" value="UniProtKB-UniRule"/>
</dbReference>
<feature type="domain" description="Core-binding (CB)" evidence="4">
    <location>
        <begin position="1"/>
        <end position="77"/>
    </location>
</feature>
<organism evidence="5 6">
    <name type="scientific">Bradyrhizobium retamae</name>
    <dbReference type="NCBI Taxonomy" id="1300035"/>
    <lineage>
        <taxon>Bacteria</taxon>
        <taxon>Pseudomonadati</taxon>
        <taxon>Pseudomonadota</taxon>
        <taxon>Alphaproteobacteria</taxon>
        <taxon>Hyphomicrobiales</taxon>
        <taxon>Nitrobacteraceae</taxon>
        <taxon>Bradyrhizobium</taxon>
    </lineage>
</organism>
<gene>
    <name evidence="5" type="ORF">CQ13_35770</name>
</gene>
<dbReference type="GO" id="GO:0015074">
    <property type="term" value="P:DNA integration"/>
    <property type="evidence" value="ECO:0007669"/>
    <property type="project" value="UniProtKB-KW"/>
</dbReference>
<sequence>MMLTNVVDAYLAKQRSLGARFESAEVLLRRFCRAMGNRDIGEVTPEAVAEFLQGKGSLSATWMLRYRVLSGLYRFAISRGYAASSPLPTTFPKAEGVRKNV</sequence>
<keyword evidence="6" id="KW-1185">Reference proteome</keyword>
<comment type="caution">
    <text evidence="5">The sequence shown here is derived from an EMBL/GenBank/DDBJ whole genome shotgun (WGS) entry which is preliminary data.</text>
</comment>
<keyword evidence="1" id="KW-0229">DNA integration</keyword>
<dbReference type="EMBL" id="LLYA01000205">
    <property type="protein sequence ID" value="KRR17744.1"/>
    <property type="molecule type" value="Genomic_DNA"/>
</dbReference>
<dbReference type="SUPFAM" id="SSF56349">
    <property type="entry name" value="DNA breaking-rejoining enzymes"/>
    <property type="match status" value="1"/>
</dbReference>
<dbReference type="Proteomes" id="UP000052023">
    <property type="component" value="Unassembled WGS sequence"/>
</dbReference>
<protein>
    <recommendedName>
        <fullName evidence="4">Core-binding (CB) domain-containing protein</fullName>
    </recommendedName>
</protein>
<evidence type="ECO:0000259" key="4">
    <source>
        <dbReference type="PROSITE" id="PS51900"/>
    </source>
</evidence>
<evidence type="ECO:0000313" key="6">
    <source>
        <dbReference type="Proteomes" id="UP000052023"/>
    </source>
</evidence>
<evidence type="ECO:0000256" key="3">
    <source>
        <dbReference type="PROSITE-ProRule" id="PRU01248"/>
    </source>
</evidence>
<name>A0A0R3MKE3_9BRAD</name>
<evidence type="ECO:0000256" key="2">
    <source>
        <dbReference type="ARBA" id="ARBA00023125"/>
    </source>
</evidence>
<reference evidence="5 6" key="1">
    <citation type="submission" date="2014-03" db="EMBL/GenBank/DDBJ databases">
        <title>Bradyrhizobium valentinum sp. nov., isolated from effective nodules of Lupinus mariae-josephae, a lupine endemic of basic-lime soils in Eastern Spain.</title>
        <authorList>
            <person name="Duran D."/>
            <person name="Rey L."/>
            <person name="Navarro A."/>
            <person name="Busquets A."/>
            <person name="Imperial J."/>
            <person name="Ruiz-Argueso T."/>
        </authorList>
    </citation>
    <scope>NUCLEOTIDE SEQUENCE [LARGE SCALE GENOMIC DNA]</scope>
    <source>
        <strain evidence="5 6">Ro19</strain>
    </source>
</reference>